<evidence type="ECO:0000313" key="2">
    <source>
        <dbReference type="EMBL" id="RNA68883.1"/>
    </source>
</evidence>
<evidence type="ECO:0000313" key="3">
    <source>
        <dbReference type="Proteomes" id="UP000278746"/>
    </source>
</evidence>
<keyword evidence="3" id="KW-1185">Reference proteome</keyword>
<dbReference type="EMBL" id="RHIB01000001">
    <property type="protein sequence ID" value="RNA68883.1"/>
    <property type="molecule type" value="Genomic_DNA"/>
</dbReference>
<keyword evidence="1" id="KW-0812">Transmembrane</keyword>
<keyword evidence="1" id="KW-1133">Transmembrane helix</keyword>
<reference evidence="2 3" key="1">
    <citation type="submission" date="2018-10" db="EMBL/GenBank/DDBJ databases">
        <title>Bacillus Keqinensis sp. nov., a moderately halophilic bacterium isolated from a saline-alkaline lake.</title>
        <authorList>
            <person name="Wang H."/>
        </authorList>
    </citation>
    <scope>NUCLEOTIDE SEQUENCE [LARGE SCALE GENOMIC DNA]</scope>
    <source>
        <strain evidence="2 3">KQ-3</strain>
    </source>
</reference>
<keyword evidence="1" id="KW-0472">Membrane</keyword>
<dbReference type="OrthoDB" id="2380880at2"/>
<feature type="transmembrane region" description="Helical" evidence="1">
    <location>
        <begin position="53"/>
        <end position="73"/>
    </location>
</feature>
<feature type="transmembrane region" description="Helical" evidence="1">
    <location>
        <begin position="79"/>
        <end position="97"/>
    </location>
</feature>
<organism evidence="2 3">
    <name type="scientific">Alteribacter keqinensis</name>
    <dbReference type="NCBI Taxonomy" id="2483800"/>
    <lineage>
        <taxon>Bacteria</taxon>
        <taxon>Bacillati</taxon>
        <taxon>Bacillota</taxon>
        <taxon>Bacilli</taxon>
        <taxon>Bacillales</taxon>
        <taxon>Bacillaceae</taxon>
        <taxon>Alteribacter</taxon>
    </lineage>
</organism>
<evidence type="ECO:0008006" key="4">
    <source>
        <dbReference type="Google" id="ProtNLM"/>
    </source>
</evidence>
<name>A0A3M7TTW4_9BACI</name>
<protein>
    <recommendedName>
        <fullName evidence="4">DUF2157 domain-containing protein</fullName>
    </recommendedName>
</protein>
<feature type="transmembrane region" description="Helical" evidence="1">
    <location>
        <begin position="104"/>
        <end position="123"/>
    </location>
</feature>
<dbReference type="Proteomes" id="UP000278746">
    <property type="component" value="Unassembled WGS sequence"/>
</dbReference>
<dbReference type="RefSeq" id="WP_122896405.1">
    <property type="nucleotide sequence ID" value="NZ_RHIB01000001.1"/>
</dbReference>
<comment type="caution">
    <text evidence="2">The sequence shown here is derived from an EMBL/GenBank/DDBJ whole genome shotgun (WGS) entry which is preliminary data.</text>
</comment>
<accession>A0A3M7TTW4</accession>
<feature type="transmembrane region" description="Helical" evidence="1">
    <location>
        <begin position="157"/>
        <end position="177"/>
    </location>
</feature>
<gene>
    <name evidence="2" type="ORF">EBO34_02650</name>
</gene>
<feature type="transmembrane region" description="Helical" evidence="1">
    <location>
        <begin position="129"/>
        <end position="150"/>
    </location>
</feature>
<sequence length="178" mass="20201">MDDRKKIIIREIEYWRRNRLLPEVYCTFLLRLYEDKEHDQNERRKGLFTDFTSLLYVTIAISLIALTFLVIYFTQFSSSMQIALLSLILLALGRGLFVTFRKGLAVVHIFIGSCAVLMLYTLVSLAQAMFPGANGALNTVVILACITWMAAGWKTGFVYLFVAGITGLFMLTIASVFF</sequence>
<proteinExistence type="predicted"/>
<evidence type="ECO:0000256" key="1">
    <source>
        <dbReference type="SAM" id="Phobius"/>
    </source>
</evidence>
<dbReference type="AlphaFoldDB" id="A0A3M7TTW4"/>